<evidence type="ECO:0000313" key="2">
    <source>
        <dbReference type="EMBL" id="SFE31264.1"/>
    </source>
</evidence>
<gene>
    <name evidence="2" type="ORF">SAMN04489710_1283</name>
</gene>
<proteinExistence type="predicted"/>
<evidence type="ECO:0000256" key="1">
    <source>
        <dbReference type="SAM" id="MobiDB-lite"/>
    </source>
</evidence>
<sequence>MQAMQSEERHARMTTDAGPPPSPAVHRPRPALAAALLCAAALAGCAAPPDLPQPRAHAPSEQKTARAVHHWDVLAADVAARTAAKLREWPAGSHPIHVVPAAGAGEDGGFGTGFRTLLATHLVERGLTLATQPTGVRLSVGVQVVQHVAPPGDGARPVLLGEGVRVARDASMENGDYAWAPAAAATSPAEAGRPVPGRQALARGPARTEILVTTSLESEDRYLARTSDVYFIDQADAALYLPAPAAPVGPPPVAVKTWQVVSP</sequence>
<dbReference type="AlphaFoldDB" id="A0A1I1ZHG4"/>
<accession>A0A1I1ZHG4</accession>
<feature type="region of interest" description="Disordered" evidence="1">
    <location>
        <begin position="1"/>
        <end position="27"/>
    </location>
</feature>
<evidence type="ECO:0008006" key="4">
    <source>
        <dbReference type="Google" id="ProtNLM"/>
    </source>
</evidence>
<dbReference type="STRING" id="32040.SAMN04489710_1283"/>
<protein>
    <recommendedName>
        <fullName evidence="4">Lipoprotein</fullName>
    </recommendedName>
</protein>
<reference evidence="3" key="1">
    <citation type="submission" date="2016-10" db="EMBL/GenBank/DDBJ databases">
        <authorList>
            <person name="Varghese N."/>
            <person name="Submissions S."/>
        </authorList>
    </citation>
    <scope>NUCLEOTIDE SEQUENCE [LARGE SCALE GENOMIC DNA]</scope>
    <source>
        <strain evidence="3">DSM 7481</strain>
    </source>
</reference>
<feature type="compositionally biased region" description="Basic and acidic residues" evidence="1">
    <location>
        <begin position="1"/>
        <end position="13"/>
    </location>
</feature>
<evidence type="ECO:0000313" key="3">
    <source>
        <dbReference type="Proteomes" id="UP000199517"/>
    </source>
</evidence>
<name>A0A1I1ZHG4_9BURK</name>
<keyword evidence="3" id="KW-1185">Reference proteome</keyword>
<dbReference type="EMBL" id="FOMQ01000028">
    <property type="protein sequence ID" value="SFE31264.1"/>
    <property type="molecule type" value="Genomic_DNA"/>
</dbReference>
<dbReference type="Proteomes" id="UP000199517">
    <property type="component" value="Unassembled WGS sequence"/>
</dbReference>
<organism evidence="2 3">
    <name type="scientific">Paracidovorax konjaci</name>
    <dbReference type="NCBI Taxonomy" id="32040"/>
    <lineage>
        <taxon>Bacteria</taxon>
        <taxon>Pseudomonadati</taxon>
        <taxon>Pseudomonadota</taxon>
        <taxon>Betaproteobacteria</taxon>
        <taxon>Burkholderiales</taxon>
        <taxon>Comamonadaceae</taxon>
        <taxon>Paracidovorax</taxon>
    </lineage>
</organism>